<organism evidence="2 3">
    <name type="scientific">Rickettsia felis (strain ATCC VR-1525 / URRWXCal2)</name>
    <name type="common">Rickettsia azadi</name>
    <dbReference type="NCBI Taxonomy" id="315456"/>
    <lineage>
        <taxon>Bacteria</taxon>
        <taxon>Pseudomonadati</taxon>
        <taxon>Pseudomonadota</taxon>
        <taxon>Alphaproteobacteria</taxon>
        <taxon>Rickettsiales</taxon>
        <taxon>Rickettsiaceae</taxon>
        <taxon>Rickettsieae</taxon>
        <taxon>Rickettsia</taxon>
        <taxon>spotted fever group</taxon>
    </lineage>
</organism>
<keyword evidence="1" id="KW-0472">Membrane</keyword>
<gene>
    <name evidence="2" type="ordered locus">RF_1218</name>
</gene>
<name>Q4UK66_RICFE</name>
<dbReference type="Proteomes" id="UP000008548">
    <property type="component" value="Chromosome"/>
</dbReference>
<evidence type="ECO:0000313" key="2">
    <source>
        <dbReference type="EMBL" id="AAY62069.1"/>
    </source>
</evidence>
<evidence type="ECO:0000256" key="1">
    <source>
        <dbReference type="SAM" id="Phobius"/>
    </source>
</evidence>
<keyword evidence="1" id="KW-1133">Transmembrane helix</keyword>
<dbReference type="Gene3D" id="1.20.1720.10">
    <property type="entry name" value="Multidrug resistance protein D"/>
    <property type="match status" value="1"/>
</dbReference>
<dbReference type="KEGG" id="rfe:RF_1218"/>
<dbReference type="eggNOG" id="COG0477">
    <property type="taxonomic scope" value="Bacteria"/>
</dbReference>
<dbReference type="InterPro" id="IPR036259">
    <property type="entry name" value="MFS_trans_sf"/>
</dbReference>
<dbReference type="EMBL" id="CP000053">
    <property type="protein sequence ID" value="AAY62069.1"/>
    <property type="molecule type" value="Genomic_DNA"/>
</dbReference>
<keyword evidence="1" id="KW-0812">Transmembrane</keyword>
<evidence type="ECO:0000313" key="3">
    <source>
        <dbReference type="Proteomes" id="UP000008548"/>
    </source>
</evidence>
<dbReference type="HOGENOM" id="CLU_2181945_0_0_5"/>
<dbReference type="AlphaFoldDB" id="Q4UK66"/>
<accession>Q4UK66</accession>
<protein>
    <submittedName>
        <fullName evidence="2">Uncharacterized protein</fullName>
    </submittedName>
</protein>
<proteinExistence type="predicted"/>
<keyword evidence="3" id="KW-1185">Reference proteome</keyword>
<dbReference type="SUPFAM" id="SSF103473">
    <property type="entry name" value="MFS general substrate transporter"/>
    <property type="match status" value="1"/>
</dbReference>
<reference evidence="2 3" key="1">
    <citation type="journal article" date="2005" name="PLoS Biol.">
        <title>The genome sequence of Rickettsia felis identifies the first putative conjugative plasmid in an obligate intracellular parasite.</title>
        <authorList>
            <person name="Ogata H."/>
            <person name="Renesto P."/>
            <person name="Audic S."/>
            <person name="Robert C."/>
            <person name="Blanc G."/>
            <person name="Fournier P.E."/>
            <person name="Parinello H."/>
            <person name="Claverie J.M."/>
            <person name="Raoult D."/>
        </authorList>
    </citation>
    <scope>NUCLEOTIDE SEQUENCE [LARGE SCALE GENOMIC DNA]</scope>
    <source>
        <strain evidence="3">ATCC VR-1525 / URRWXCal2</strain>
    </source>
</reference>
<feature type="transmembrane region" description="Helical" evidence="1">
    <location>
        <begin position="60"/>
        <end position="81"/>
    </location>
</feature>
<dbReference type="STRING" id="315456.RF_1218"/>
<sequence>MGNNGNRRSSYRTRTRGVLVELLSWQFAFFINAPIALVIIAFGIVWIPESSNPSNEPWDWIGVFQSFFGMAALVQGIKMLAKYGIMNLASGGILLNWYCVTNNIYLTPT</sequence>
<feature type="transmembrane region" description="Helical" evidence="1">
    <location>
        <begin position="22"/>
        <end position="48"/>
    </location>
</feature>